<dbReference type="Proteomes" id="UP001146793">
    <property type="component" value="Unassembled WGS sequence"/>
</dbReference>
<dbReference type="GO" id="GO:0005524">
    <property type="term" value="F:ATP binding"/>
    <property type="evidence" value="ECO:0007669"/>
    <property type="project" value="UniProtKB-UniRule"/>
</dbReference>
<comment type="catalytic activity">
    <reaction evidence="8">
        <text>L-seryl-[protein] + ATP = O-phospho-L-seryl-[protein] + ADP + H(+)</text>
        <dbReference type="Rhea" id="RHEA:17989"/>
        <dbReference type="Rhea" id="RHEA-COMP:9863"/>
        <dbReference type="Rhea" id="RHEA-COMP:11604"/>
        <dbReference type="ChEBI" id="CHEBI:15378"/>
        <dbReference type="ChEBI" id="CHEBI:29999"/>
        <dbReference type="ChEBI" id="CHEBI:30616"/>
        <dbReference type="ChEBI" id="CHEBI:83421"/>
        <dbReference type="ChEBI" id="CHEBI:456216"/>
        <dbReference type="EC" id="2.7.11.1"/>
    </reaction>
</comment>
<name>A0AAV7ZXN6_9EUKA</name>
<evidence type="ECO:0000256" key="2">
    <source>
        <dbReference type="ARBA" id="ARBA00022527"/>
    </source>
</evidence>
<dbReference type="Pfam" id="PF00069">
    <property type="entry name" value="Pkinase"/>
    <property type="match status" value="2"/>
</dbReference>
<feature type="compositionally biased region" description="Basic residues" evidence="10">
    <location>
        <begin position="372"/>
        <end position="386"/>
    </location>
</feature>
<evidence type="ECO:0000256" key="9">
    <source>
        <dbReference type="PROSITE-ProRule" id="PRU10141"/>
    </source>
</evidence>
<evidence type="ECO:0000256" key="8">
    <source>
        <dbReference type="ARBA" id="ARBA00048679"/>
    </source>
</evidence>
<dbReference type="GO" id="GO:0050684">
    <property type="term" value="P:regulation of mRNA processing"/>
    <property type="evidence" value="ECO:0007669"/>
    <property type="project" value="TreeGrafter"/>
</dbReference>
<evidence type="ECO:0000256" key="4">
    <source>
        <dbReference type="ARBA" id="ARBA00022741"/>
    </source>
</evidence>
<dbReference type="InterPro" id="IPR051334">
    <property type="entry name" value="SRPK"/>
</dbReference>
<feature type="domain" description="Protein kinase" evidence="11">
    <location>
        <begin position="76"/>
        <end position="584"/>
    </location>
</feature>
<dbReference type="PROSITE" id="PS50011">
    <property type="entry name" value="PROTEIN_KINASE_DOM"/>
    <property type="match status" value="1"/>
</dbReference>
<dbReference type="AlphaFoldDB" id="A0AAV7ZXN6"/>
<dbReference type="PANTHER" id="PTHR47634">
    <property type="entry name" value="PROTEIN KINASE DOMAIN-CONTAINING PROTEIN-RELATED"/>
    <property type="match status" value="1"/>
</dbReference>
<dbReference type="EMBL" id="JANTQA010000019">
    <property type="protein sequence ID" value="KAJ3446729.1"/>
    <property type="molecule type" value="Genomic_DNA"/>
</dbReference>
<evidence type="ECO:0000256" key="3">
    <source>
        <dbReference type="ARBA" id="ARBA00022679"/>
    </source>
</evidence>
<evidence type="ECO:0000259" key="11">
    <source>
        <dbReference type="PROSITE" id="PS50011"/>
    </source>
</evidence>
<dbReference type="PROSITE" id="PS00107">
    <property type="entry name" value="PROTEIN_KINASE_ATP"/>
    <property type="match status" value="1"/>
</dbReference>
<dbReference type="SMART" id="SM00220">
    <property type="entry name" value="S_TKc"/>
    <property type="match status" value="1"/>
</dbReference>
<evidence type="ECO:0000313" key="12">
    <source>
        <dbReference type="EMBL" id="KAJ3446729.1"/>
    </source>
</evidence>
<dbReference type="InterPro" id="IPR017441">
    <property type="entry name" value="Protein_kinase_ATP_BS"/>
</dbReference>
<evidence type="ECO:0000256" key="1">
    <source>
        <dbReference type="ARBA" id="ARBA00012513"/>
    </source>
</evidence>
<dbReference type="SUPFAM" id="SSF56112">
    <property type="entry name" value="Protein kinase-like (PK-like)"/>
    <property type="match status" value="1"/>
</dbReference>
<dbReference type="GO" id="GO:0005634">
    <property type="term" value="C:nucleus"/>
    <property type="evidence" value="ECO:0007669"/>
    <property type="project" value="TreeGrafter"/>
</dbReference>
<dbReference type="GO" id="GO:0000245">
    <property type="term" value="P:spliceosomal complex assembly"/>
    <property type="evidence" value="ECO:0007669"/>
    <property type="project" value="TreeGrafter"/>
</dbReference>
<keyword evidence="3" id="KW-0808">Transferase</keyword>
<evidence type="ECO:0000256" key="6">
    <source>
        <dbReference type="ARBA" id="ARBA00022840"/>
    </source>
</evidence>
<dbReference type="InterPro" id="IPR008271">
    <property type="entry name" value="Ser/Thr_kinase_AS"/>
</dbReference>
<dbReference type="GO" id="GO:0005737">
    <property type="term" value="C:cytoplasm"/>
    <property type="evidence" value="ECO:0007669"/>
    <property type="project" value="TreeGrafter"/>
</dbReference>
<dbReference type="InterPro" id="IPR000719">
    <property type="entry name" value="Prot_kinase_dom"/>
</dbReference>
<dbReference type="GO" id="GO:0004674">
    <property type="term" value="F:protein serine/threonine kinase activity"/>
    <property type="evidence" value="ECO:0007669"/>
    <property type="project" value="UniProtKB-KW"/>
</dbReference>
<keyword evidence="2" id="KW-0723">Serine/threonine-protein kinase</keyword>
<dbReference type="PROSITE" id="PS00108">
    <property type="entry name" value="PROTEIN_KINASE_ST"/>
    <property type="match status" value="1"/>
</dbReference>
<feature type="compositionally biased region" description="Basic residues" evidence="10">
    <location>
        <begin position="336"/>
        <end position="357"/>
    </location>
</feature>
<keyword evidence="4 9" id="KW-0547">Nucleotide-binding</keyword>
<evidence type="ECO:0000313" key="13">
    <source>
        <dbReference type="Proteomes" id="UP001146793"/>
    </source>
</evidence>
<sequence length="587" mass="68314">MKSKLYSSPPQTLLANYTIQGNSVTSKYKLKKQNNSFTLKPTNLSYSYDSEEESRSEYKIGGYHQIKMGDVFKNRYQAICKIGWGFHSIVWLVYDQLTTQLVAMKMVKGSKQFAYHAREEIKIYKSVNKTKGKGSSKIIKCLDYFTYSGPNGKHYCLILELLNEKDLLFLMKKYHFKGIPIKLVKYISKQILEGIHHLHSKCKIIHTDLKPENIMLYKKIGKFSGSLAKKIQKKNPKAVKKIKKIQKKRINLITETTKKKSIEKNFKSTEPENIITTFGNPTGKIDLFSSNDWVSIFPKKLKINNNSDIDSTHIGITDNNNIKNVYYKGKNIQKVSKKKNRKNMKASIKKKTSKVKLHTASIQSKTKEEQKPKKHKHTNSNQRTKIKNRKKTRILKINNTNSTIKIIRTKASNQIISQKIPTREKMKSENNLLKCKIVDFGNSIFKQNQEYGEIQSRAYRSPEVVMGKRYNEKVDIWSIGCIIFELLTGDILFYPEKTKNHSENEIHLSLMVKRLGEIPSYLLQKSKFSLKKNLQQYSLEKLLFNKYSFSKKDAHQIGSFLRCLLHYDSSKRFSANECLNHPWLRKF</sequence>
<reference evidence="12" key="1">
    <citation type="submission" date="2022-08" db="EMBL/GenBank/DDBJ databases">
        <title>Novel sulphate-reducing endosymbionts in the free-living metamonad Anaeramoeba.</title>
        <authorList>
            <person name="Jerlstrom-Hultqvist J."/>
            <person name="Cepicka I."/>
            <person name="Gallot-Lavallee L."/>
            <person name="Salas-Leiva D."/>
            <person name="Curtis B.A."/>
            <person name="Zahonova K."/>
            <person name="Pipaliya S."/>
            <person name="Dacks J."/>
            <person name="Roger A.J."/>
        </authorList>
    </citation>
    <scope>NUCLEOTIDE SEQUENCE</scope>
    <source>
        <strain evidence="12">Busselton2</strain>
    </source>
</reference>
<keyword evidence="6 9" id="KW-0067">ATP-binding</keyword>
<proteinExistence type="predicted"/>
<evidence type="ECO:0000256" key="10">
    <source>
        <dbReference type="SAM" id="MobiDB-lite"/>
    </source>
</evidence>
<accession>A0AAV7ZXN6</accession>
<evidence type="ECO:0000256" key="7">
    <source>
        <dbReference type="ARBA" id="ARBA00047899"/>
    </source>
</evidence>
<dbReference type="PANTHER" id="PTHR47634:SF9">
    <property type="entry name" value="PROTEIN KINASE DOMAIN-CONTAINING PROTEIN-RELATED"/>
    <property type="match status" value="1"/>
</dbReference>
<dbReference type="Gene3D" id="1.10.510.10">
    <property type="entry name" value="Transferase(Phosphotransferase) domain 1"/>
    <property type="match status" value="2"/>
</dbReference>
<organism evidence="12 13">
    <name type="scientific">Anaeramoeba flamelloides</name>
    <dbReference type="NCBI Taxonomy" id="1746091"/>
    <lineage>
        <taxon>Eukaryota</taxon>
        <taxon>Metamonada</taxon>
        <taxon>Anaeramoebidae</taxon>
        <taxon>Anaeramoeba</taxon>
    </lineage>
</organism>
<dbReference type="EC" id="2.7.11.1" evidence="1"/>
<dbReference type="Gene3D" id="3.30.200.20">
    <property type="entry name" value="Phosphorylase Kinase, domain 1"/>
    <property type="match status" value="1"/>
</dbReference>
<dbReference type="InterPro" id="IPR011009">
    <property type="entry name" value="Kinase-like_dom_sf"/>
</dbReference>
<protein>
    <recommendedName>
        <fullName evidence="1">non-specific serine/threonine protein kinase</fullName>
        <ecNumber evidence="1">2.7.11.1</ecNumber>
    </recommendedName>
</protein>
<feature type="binding site" evidence="9">
    <location>
        <position position="105"/>
    </location>
    <ligand>
        <name>ATP</name>
        <dbReference type="ChEBI" id="CHEBI:30616"/>
    </ligand>
</feature>
<comment type="catalytic activity">
    <reaction evidence="7">
        <text>L-threonyl-[protein] + ATP = O-phospho-L-threonyl-[protein] + ADP + H(+)</text>
        <dbReference type="Rhea" id="RHEA:46608"/>
        <dbReference type="Rhea" id="RHEA-COMP:11060"/>
        <dbReference type="Rhea" id="RHEA-COMP:11605"/>
        <dbReference type="ChEBI" id="CHEBI:15378"/>
        <dbReference type="ChEBI" id="CHEBI:30013"/>
        <dbReference type="ChEBI" id="CHEBI:30616"/>
        <dbReference type="ChEBI" id="CHEBI:61977"/>
        <dbReference type="ChEBI" id="CHEBI:456216"/>
        <dbReference type="EC" id="2.7.11.1"/>
    </reaction>
</comment>
<gene>
    <name evidence="12" type="ORF">M0812_08058</name>
</gene>
<evidence type="ECO:0000256" key="5">
    <source>
        <dbReference type="ARBA" id="ARBA00022777"/>
    </source>
</evidence>
<feature type="region of interest" description="Disordered" evidence="10">
    <location>
        <begin position="336"/>
        <end position="386"/>
    </location>
</feature>
<comment type="caution">
    <text evidence="12">The sequence shown here is derived from an EMBL/GenBank/DDBJ whole genome shotgun (WGS) entry which is preliminary data.</text>
</comment>
<keyword evidence="5 12" id="KW-0418">Kinase</keyword>